<reference evidence="2 3" key="1">
    <citation type="submission" date="2017-06" db="EMBL/GenBank/DDBJ databases">
        <title>Comparative genomic analysis of Ambrosia Fusariam Clade fungi.</title>
        <authorList>
            <person name="Stajich J.E."/>
            <person name="Carrillo J."/>
            <person name="Kijimoto T."/>
            <person name="Eskalen A."/>
            <person name="O'Donnell K."/>
            <person name="Kasson M."/>
        </authorList>
    </citation>
    <scope>NUCLEOTIDE SEQUENCE [LARGE SCALE GENOMIC DNA]</scope>
    <source>
        <strain evidence="2 3">UCR1854</strain>
    </source>
</reference>
<sequence length="62" mass="6564">MGNIGVAVDSSGCDPLSAHPLNKHPGPLERVSNLWKASISSPRPIDSSVCRPPCLDRWAAVT</sequence>
<evidence type="ECO:0000313" key="2">
    <source>
        <dbReference type="EMBL" id="RTE71512.1"/>
    </source>
</evidence>
<name>A0A430L731_9HYPO</name>
<evidence type="ECO:0000313" key="3">
    <source>
        <dbReference type="Proteomes" id="UP000287124"/>
    </source>
</evidence>
<evidence type="ECO:0000256" key="1">
    <source>
        <dbReference type="SAM" id="MobiDB-lite"/>
    </source>
</evidence>
<dbReference type="EMBL" id="MIKF01000368">
    <property type="protein sequence ID" value="RTE71512.1"/>
    <property type="molecule type" value="Genomic_DNA"/>
</dbReference>
<protein>
    <submittedName>
        <fullName evidence="2">Uncharacterized protein</fullName>
    </submittedName>
</protein>
<gene>
    <name evidence="2" type="ORF">BHE90_014086</name>
</gene>
<proteinExistence type="predicted"/>
<accession>A0A430L731</accession>
<keyword evidence="3" id="KW-1185">Reference proteome</keyword>
<feature type="region of interest" description="Disordered" evidence="1">
    <location>
        <begin position="1"/>
        <end position="24"/>
    </location>
</feature>
<dbReference type="Proteomes" id="UP000287124">
    <property type="component" value="Unassembled WGS sequence"/>
</dbReference>
<comment type="caution">
    <text evidence="2">The sequence shown here is derived from an EMBL/GenBank/DDBJ whole genome shotgun (WGS) entry which is preliminary data.</text>
</comment>
<dbReference type="AlphaFoldDB" id="A0A430L731"/>
<organism evidence="2 3">
    <name type="scientific">Fusarium euwallaceae</name>
    <dbReference type="NCBI Taxonomy" id="1147111"/>
    <lineage>
        <taxon>Eukaryota</taxon>
        <taxon>Fungi</taxon>
        <taxon>Dikarya</taxon>
        <taxon>Ascomycota</taxon>
        <taxon>Pezizomycotina</taxon>
        <taxon>Sordariomycetes</taxon>
        <taxon>Hypocreomycetidae</taxon>
        <taxon>Hypocreales</taxon>
        <taxon>Nectriaceae</taxon>
        <taxon>Fusarium</taxon>
        <taxon>Fusarium solani species complex</taxon>
    </lineage>
</organism>